<reference evidence="2 4" key="1">
    <citation type="submission" date="2017-01" db="EMBL/GenBank/DDBJ databases">
        <title>In silico prediction, in vitro antibacterial spectrum and physicochemical properties of a putative bacteriocin produced by Lactobacillus rhamnosus strain L156.4.</title>
        <authorList>
            <person name="Silveira A.M."/>
            <person name="Monteiro A.S."/>
            <person name="Santos V.L."/>
            <person name="Nicoli J.R."/>
            <person name="Azevedo V."/>
            <person name="Soares S.C."/>
            <person name="Castro-Oliveira L."/>
            <person name="Dias-Souza M.V."/>
            <person name="Nardi R.M."/>
        </authorList>
    </citation>
    <scope>NUCLEOTIDE SEQUENCE [LARGE SCALE GENOMIC DNA]</scope>
    <source>
        <strain evidence="2 4">L156.4</strain>
    </source>
</reference>
<dbReference type="AlphaFoldDB" id="A0A171J522"/>
<evidence type="ECO:0000313" key="3">
    <source>
        <dbReference type="EMBL" id="THC81525.1"/>
    </source>
</evidence>
<dbReference type="Proteomes" id="UP000189067">
    <property type="component" value="Unassembled WGS sequence"/>
</dbReference>
<dbReference type="Proteomes" id="UP000552935">
    <property type="component" value="Unassembled WGS sequence"/>
</dbReference>
<proteinExistence type="predicted"/>
<evidence type="ECO:0000313" key="1">
    <source>
        <dbReference type="EMBL" id="NZA03790.1"/>
    </source>
</evidence>
<evidence type="ECO:0000313" key="6">
    <source>
        <dbReference type="Proteomes" id="UP000552935"/>
    </source>
</evidence>
<protein>
    <submittedName>
        <fullName evidence="1">Deoxyribose-phosphate aldolase</fullName>
    </submittedName>
</protein>
<evidence type="ECO:0000313" key="2">
    <source>
        <dbReference type="EMBL" id="ONN76132.1"/>
    </source>
</evidence>
<dbReference type="EMBL" id="MTJY01000001">
    <property type="protein sequence ID" value="ONN76132.1"/>
    <property type="molecule type" value="Genomic_DNA"/>
</dbReference>
<evidence type="ECO:0000313" key="4">
    <source>
        <dbReference type="Proteomes" id="UP000189067"/>
    </source>
</evidence>
<evidence type="ECO:0000313" key="5">
    <source>
        <dbReference type="Proteomes" id="UP000307517"/>
    </source>
</evidence>
<accession>A0A2A5L4P4</accession>
<dbReference type="Proteomes" id="UP000307517">
    <property type="component" value="Unassembled WGS sequence"/>
</dbReference>
<dbReference type="EMBL" id="SSHM01000001">
    <property type="protein sequence ID" value="THC81525.1"/>
    <property type="molecule type" value="Genomic_DNA"/>
</dbReference>
<gene>
    <name evidence="2" type="ORF">BWR10_00055</name>
    <name evidence="3" type="ORF">E6L36_14870</name>
    <name evidence="1" type="ORF">H0N82_01335</name>
</gene>
<dbReference type="EMBL" id="JACCKI010000001">
    <property type="protein sequence ID" value="NZA03790.1"/>
    <property type="molecule type" value="Genomic_DNA"/>
</dbReference>
<reference evidence="3 5" key="2">
    <citation type="submission" date="2019-04" db="EMBL/GenBank/DDBJ databases">
        <title>Genome Announcement to Ensure Probiotic Safety of Lactobacillus rhamnosus UBLR-58.</title>
        <authorList>
            <person name="Sulthana A."/>
            <person name="Lakshmi S.G."/>
            <person name="Madempudi R.S."/>
        </authorList>
    </citation>
    <scope>NUCLEOTIDE SEQUENCE [LARGE SCALE GENOMIC DNA]</scope>
    <source>
        <strain evidence="3 5">UBLR-58</strain>
    </source>
</reference>
<name>A0A171J522_LACRH</name>
<reference evidence="1 6" key="3">
    <citation type="submission" date="2020-07" db="EMBL/GenBank/DDBJ databases">
        <title>Organ Donor 1.</title>
        <authorList>
            <person name="Marsh A.J."/>
            <person name="Azcarate-Peril M.A."/>
        </authorList>
    </citation>
    <scope>NUCLEOTIDE SEQUENCE [LARGE SCALE GENOMIC DNA]</scope>
    <source>
        <strain evidence="1 6">AMC0712</strain>
    </source>
</reference>
<organism evidence="1 6">
    <name type="scientific">Lacticaseibacillus rhamnosus</name>
    <name type="common">Lactobacillus rhamnosus</name>
    <dbReference type="NCBI Taxonomy" id="47715"/>
    <lineage>
        <taxon>Bacteria</taxon>
        <taxon>Bacillati</taxon>
        <taxon>Bacillota</taxon>
        <taxon>Bacilli</taxon>
        <taxon>Lactobacillales</taxon>
        <taxon>Lactobacillaceae</taxon>
        <taxon>Lacticaseibacillus</taxon>
    </lineage>
</organism>
<comment type="caution">
    <text evidence="1">The sequence shown here is derived from an EMBL/GenBank/DDBJ whole genome shotgun (WGS) entry which is preliminary data.</text>
</comment>
<accession>A0A171J522</accession>
<sequence length="30" mass="3529">MPAYTLDQFSRMIDHTNLHADATHVVLKRF</sequence>